<dbReference type="Proteomes" id="UP000295375">
    <property type="component" value="Unassembled WGS sequence"/>
</dbReference>
<proteinExistence type="predicted"/>
<dbReference type="AlphaFoldDB" id="A0A4R6UL66"/>
<sequence length="370" mass="41862">MTKKLTVIQLLPELQGGGVERGTLEIAKGLVAAGHRSIVISNGGRLVEKLEAEGSEHFALPVHKKSLWSLWQVPRLRKLFDEIRPDIIHARSRMPAWLSYLAWRRMDYAGARFVTTVHGMYSVNAYSKIMTKGEMVIAVSETIEQYIFNHYPDVPADKVVRIYRGIEPTDFPYDFQASVEWRQQWFSQYPQLQGKTVLCLPGRITRLKGHRDFIELVAALRAQGREVFGLIVGGEDPKRAAYADELKTLVNALGLNDAIIFTGHRSDIREIYSVSDIVYSLSNKPESFGRTVLETLALGRPVLAYAHGGVQEILSVLFPDGMVPLADNEALFQRTIHQLDQPKKPIREHPFLLQTMIAQTLAVYQRLTTR</sequence>
<feature type="domain" description="Glycosyl transferase family 1" evidence="1">
    <location>
        <begin position="184"/>
        <end position="315"/>
    </location>
</feature>
<dbReference type="GO" id="GO:1901135">
    <property type="term" value="P:carbohydrate derivative metabolic process"/>
    <property type="evidence" value="ECO:0007669"/>
    <property type="project" value="UniProtKB-ARBA"/>
</dbReference>
<comment type="caution">
    <text evidence="3">The sequence shown here is derived from an EMBL/GenBank/DDBJ whole genome shotgun (WGS) entry which is preliminary data.</text>
</comment>
<protein>
    <submittedName>
        <fullName evidence="3">Glycosyltransferase involved in cell wall biosynthesis</fullName>
    </submittedName>
</protein>
<dbReference type="InterPro" id="IPR001296">
    <property type="entry name" value="Glyco_trans_1"/>
</dbReference>
<dbReference type="Pfam" id="PF00534">
    <property type="entry name" value="Glycos_transf_1"/>
    <property type="match status" value="1"/>
</dbReference>
<dbReference type="GO" id="GO:0016757">
    <property type="term" value="F:glycosyltransferase activity"/>
    <property type="evidence" value="ECO:0007669"/>
    <property type="project" value="InterPro"/>
</dbReference>
<keyword evidence="4" id="KW-1185">Reference proteome</keyword>
<evidence type="ECO:0000313" key="3">
    <source>
        <dbReference type="EMBL" id="TDQ47621.1"/>
    </source>
</evidence>
<organism evidence="3 4">
    <name type="scientific">Permianibacter aggregans</name>
    <dbReference type="NCBI Taxonomy" id="1510150"/>
    <lineage>
        <taxon>Bacteria</taxon>
        <taxon>Pseudomonadati</taxon>
        <taxon>Pseudomonadota</taxon>
        <taxon>Gammaproteobacteria</taxon>
        <taxon>Pseudomonadales</taxon>
        <taxon>Pseudomonadaceae</taxon>
        <taxon>Permianibacter</taxon>
    </lineage>
</organism>
<dbReference type="PANTHER" id="PTHR12526:SF638">
    <property type="entry name" value="SPORE COAT PROTEIN SA"/>
    <property type="match status" value="1"/>
</dbReference>
<dbReference type="PANTHER" id="PTHR12526">
    <property type="entry name" value="GLYCOSYLTRANSFERASE"/>
    <property type="match status" value="1"/>
</dbReference>
<dbReference type="EMBL" id="SNYM01000009">
    <property type="protein sequence ID" value="TDQ47621.1"/>
    <property type="molecule type" value="Genomic_DNA"/>
</dbReference>
<evidence type="ECO:0000313" key="4">
    <source>
        <dbReference type="Proteomes" id="UP000295375"/>
    </source>
</evidence>
<feature type="domain" description="Glycosyltransferase subfamily 4-like N-terminal" evidence="2">
    <location>
        <begin position="17"/>
        <end position="168"/>
    </location>
</feature>
<name>A0A4R6UL66_9GAMM</name>
<dbReference type="RefSeq" id="WP_198325244.1">
    <property type="nucleotide sequence ID" value="NZ_CP037953.1"/>
</dbReference>
<dbReference type="CDD" id="cd03819">
    <property type="entry name" value="GT4_WavL-like"/>
    <property type="match status" value="1"/>
</dbReference>
<keyword evidence="3" id="KW-0808">Transferase</keyword>
<evidence type="ECO:0000259" key="1">
    <source>
        <dbReference type="Pfam" id="PF00534"/>
    </source>
</evidence>
<dbReference type="SUPFAM" id="SSF53756">
    <property type="entry name" value="UDP-Glycosyltransferase/glycogen phosphorylase"/>
    <property type="match status" value="1"/>
</dbReference>
<dbReference type="Pfam" id="PF13439">
    <property type="entry name" value="Glyco_transf_4"/>
    <property type="match status" value="1"/>
</dbReference>
<dbReference type="InterPro" id="IPR028098">
    <property type="entry name" value="Glyco_trans_4-like_N"/>
</dbReference>
<gene>
    <name evidence="3" type="ORF">EV696_10923</name>
</gene>
<dbReference type="Gene3D" id="3.40.50.2000">
    <property type="entry name" value="Glycogen Phosphorylase B"/>
    <property type="match status" value="2"/>
</dbReference>
<evidence type="ECO:0000259" key="2">
    <source>
        <dbReference type="Pfam" id="PF13439"/>
    </source>
</evidence>
<accession>A0A4R6UL66</accession>
<reference evidence="3 4" key="1">
    <citation type="submission" date="2019-03" db="EMBL/GenBank/DDBJ databases">
        <title>Genomic Encyclopedia of Type Strains, Phase IV (KMG-IV): sequencing the most valuable type-strain genomes for metagenomic binning, comparative biology and taxonomic classification.</title>
        <authorList>
            <person name="Goeker M."/>
        </authorList>
    </citation>
    <scope>NUCLEOTIDE SEQUENCE [LARGE SCALE GENOMIC DNA]</scope>
    <source>
        <strain evidence="3 4">DSM 103792</strain>
    </source>
</reference>